<proteinExistence type="predicted"/>
<dbReference type="AlphaFoldDB" id="A0A0E9TBH4"/>
<reference evidence="1" key="1">
    <citation type="submission" date="2014-11" db="EMBL/GenBank/DDBJ databases">
        <authorList>
            <person name="Amaro Gonzalez C."/>
        </authorList>
    </citation>
    <scope>NUCLEOTIDE SEQUENCE</scope>
</reference>
<protein>
    <submittedName>
        <fullName evidence="1">Uncharacterized protein</fullName>
    </submittedName>
</protein>
<evidence type="ECO:0000313" key="1">
    <source>
        <dbReference type="EMBL" id="JAH50767.1"/>
    </source>
</evidence>
<name>A0A0E9TBH4_ANGAN</name>
<dbReference type="EMBL" id="GBXM01057810">
    <property type="protein sequence ID" value="JAH50767.1"/>
    <property type="molecule type" value="Transcribed_RNA"/>
</dbReference>
<organism evidence="1">
    <name type="scientific">Anguilla anguilla</name>
    <name type="common">European freshwater eel</name>
    <name type="synonym">Muraena anguilla</name>
    <dbReference type="NCBI Taxonomy" id="7936"/>
    <lineage>
        <taxon>Eukaryota</taxon>
        <taxon>Metazoa</taxon>
        <taxon>Chordata</taxon>
        <taxon>Craniata</taxon>
        <taxon>Vertebrata</taxon>
        <taxon>Euteleostomi</taxon>
        <taxon>Actinopterygii</taxon>
        <taxon>Neopterygii</taxon>
        <taxon>Teleostei</taxon>
        <taxon>Anguilliformes</taxon>
        <taxon>Anguillidae</taxon>
        <taxon>Anguilla</taxon>
    </lineage>
</organism>
<sequence>MVSEQRLLFSPIQCLELKWENNRQMKSLLCIPRFP</sequence>
<accession>A0A0E9TBH4</accession>
<reference evidence="1" key="2">
    <citation type="journal article" date="2015" name="Fish Shellfish Immunol.">
        <title>Early steps in the European eel (Anguilla anguilla)-Vibrio vulnificus interaction in the gills: Role of the RtxA13 toxin.</title>
        <authorList>
            <person name="Callol A."/>
            <person name="Pajuelo D."/>
            <person name="Ebbesson L."/>
            <person name="Teles M."/>
            <person name="MacKenzie S."/>
            <person name="Amaro C."/>
        </authorList>
    </citation>
    <scope>NUCLEOTIDE SEQUENCE</scope>
</reference>